<dbReference type="EMBL" id="JAEKMH010000002">
    <property type="protein sequence ID" value="MBJ3785604.1"/>
    <property type="molecule type" value="Genomic_DNA"/>
</dbReference>
<dbReference type="AlphaFoldDB" id="A0A934IRS5"/>
<accession>A0A934IRS5</accession>
<comment type="caution">
    <text evidence="1">The sequence shown here is derived from an EMBL/GenBank/DDBJ whole genome shotgun (WGS) entry which is preliminary data.</text>
</comment>
<proteinExistence type="predicted"/>
<dbReference type="RefSeq" id="WP_198876772.1">
    <property type="nucleotide sequence ID" value="NZ_JAEKMH010000002.1"/>
</dbReference>
<gene>
    <name evidence="1" type="ORF">JEQ47_12815</name>
</gene>
<organism evidence="1 2">
    <name type="scientific">Devosia sediminis</name>
    <dbReference type="NCBI Taxonomy" id="2798801"/>
    <lineage>
        <taxon>Bacteria</taxon>
        <taxon>Pseudomonadati</taxon>
        <taxon>Pseudomonadota</taxon>
        <taxon>Alphaproteobacteria</taxon>
        <taxon>Hyphomicrobiales</taxon>
        <taxon>Devosiaceae</taxon>
        <taxon>Devosia</taxon>
    </lineage>
</organism>
<keyword evidence="2" id="KW-1185">Reference proteome</keyword>
<sequence length="161" mass="18131">MENFNNRFITVGNRGQLISQTNFWSTQFAREGFCYLTWNAGAARLLVPWPHTKDVPEMIAAQFAVISFGVWSEQNNQETFEILFEDGSDEPYVFFLAAGQSDRRLPANEAGTNLALSIWTETGLVGQMPAHYRTGAIPNLQEVPRRVAKELQSRRSAMGQS</sequence>
<reference evidence="1" key="1">
    <citation type="submission" date="2020-12" db="EMBL/GenBank/DDBJ databases">
        <title>Devosia sp. MSA67 isolated from Mo River.</title>
        <authorList>
            <person name="Ma F."/>
            <person name="Zi Z."/>
        </authorList>
    </citation>
    <scope>NUCLEOTIDE SEQUENCE</scope>
    <source>
        <strain evidence="1">MSA67</strain>
    </source>
</reference>
<evidence type="ECO:0000313" key="1">
    <source>
        <dbReference type="EMBL" id="MBJ3785604.1"/>
    </source>
</evidence>
<name>A0A934IRS5_9HYPH</name>
<evidence type="ECO:0000313" key="2">
    <source>
        <dbReference type="Proteomes" id="UP000602124"/>
    </source>
</evidence>
<dbReference type="Proteomes" id="UP000602124">
    <property type="component" value="Unassembled WGS sequence"/>
</dbReference>
<protein>
    <submittedName>
        <fullName evidence="1">Uncharacterized protein</fullName>
    </submittedName>
</protein>